<sequence length="211" mass="23387">MSRQSAASAPPGVQSPPVQGLRERKKAATMHHIQETALALFAEHGFDAVTIEQVADAADVSPSTVYRYFGTKEGVILHDEYDDQLLVSLAHYLGEDLSPWEAAEAAFSVIEQGHFVDEEESTRARIRLWFEVPSIRSAAYLVIDDVIDDLARAMTDTGRWSFPESRIIASGIIWPFIAALRNWHDSGGETGWREHAARALTVLRKSAISAR</sequence>
<dbReference type="PROSITE" id="PS50977">
    <property type="entry name" value="HTH_TETR_2"/>
    <property type="match status" value="1"/>
</dbReference>
<dbReference type="Gene3D" id="1.10.357.10">
    <property type="entry name" value="Tetracycline Repressor, domain 2"/>
    <property type="match status" value="1"/>
</dbReference>
<organism evidence="7 8">
    <name type="scientific">Ornithinimicrobium faecis</name>
    <dbReference type="NCBI Taxonomy" id="2934158"/>
    <lineage>
        <taxon>Bacteria</taxon>
        <taxon>Bacillati</taxon>
        <taxon>Actinomycetota</taxon>
        <taxon>Actinomycetes</taxon>
        <taxon>Micrococcales</taxon>
        <taxon>Ornithinimicrobiaceae</taxon>
        <taxon>Ornithinimicrobium</taxon>
    </lineage>
</organism>
<accession>A0ABY4YXV5</accession>
<proteinExistence type="predicted"/>
<keyword evidence="3" id="KW-0804">Transcription</keyword>
<dbReference type="RefSeq" id="WP_252595121.1">
    <property type="nucleotide sequence ID" value="NZ_CP099489.1"/>
</dbReference>
<dbReference type="PANTHER" id="PTHR30055">
    <property type="entry name" value="HTH-TYPE TRANSCRIPTIONAL REGULATOR RUTR"/>
    <property type="match status" value="1"/>
</dbReference>
<feature type="region of interest" description="Disordered" evidence="5">
    <location>
        <begin position="1"/>
        <end position="26"/>
    </location>
</feature>
<gene>
    <name evidence="7" type="ORF">NF556_08040</name>
</gene>
<evidence type="ECO:0000259" key="6">
    <source>
        <dbReference type="PROSITE" id="PS50977"/>
    </source>
</evidence>
<evidence type="ECO:0000256" key="5">
    <source>
        <dbReference type="SAM" id="MobiDB-lite"/>
    </source>
</evidence>
<reference evidence="7" key="1">
    <citation type="submission" date="2022-06" db="EMBL/GenBank/DDBJ databases">
        <title>Ornithinimicrobium HY1793.</title>
        <authorList>
            <person name="Huang Y."/>
        </authorList>
    </citation>
    <scope>NUCLEOTIDE SEQUENCE</scope>
    <source>
        <strain evidence="7">HY1793</strain>
    </source>
</reference>
<dbReference type="InterPro" id="IPR009057">
    <property type="entry name" value="Homeodomain-like_sf"/>
</dbReference>
<dbReference type="InterPro" id="IPR050109">
    <property type="entry name" value="HTH-type_TetR-like_transc_reg"/>
</dbReference>
<keyword evidence="1" id="KW-0805">Transcription regulation</keyword>
<name>A0ABY4YXV5_9MICO</name>
<protein>
    <submittedName>
        <fullName evidence="7">TetR/AcrR family transcriptional regulator</fullName>
    </submittedName>
</protein>
<feature type="DNA-binding region" description="H-T-H motif" evidence="4">
    <location>
        <begin position="50"/>
        <end position="69"/>
    </location>
</feature>
<dbReference type="Gene3D" id="1.10.10.60">
    <property type="entry name" value="Homeodomain-like"/>
    <property type="match status" value="1"/>
</dbReference>
<feature type="domain" description="HTH tetR-type" evidence="6">
    <location>
        <begin position="27"/>
        <end position="87"/>
    </location>
</feature>
<keyword evidence="2 4" id="KW-0238">DNA-binding</keyword>
<evidence type="ECO:0000313" key="7">
    <source>
        <dbReference type="EMBL" id="USQ81584.1"/>
    </source>
</evidence>
<evidence type="ECO:0000256" key="3">
    <source>
        <dbReference type="ARBA" id="ARBA00023163"/>
    </source>
</evidence>
<evidence type="ECO:0000256" key="2">
    <source>
        <dbReference type="ARBA" id="ARBA00023125"/>
    </source>
</evidence>
<dbReference type="EMBL" id="CP099489">
    <property type="protein sequence ID" value="USQ81584.1"/>
    <property type="molecule type" value="Genomic_DNA"/>
</dbReference>
<evidence type="ECO:0000256" key="4">
    <source>
        <dbReference type="PROSITE-ProRule" id="PRU00335"/>
    </source>
</evidence>
<dbReference type="PANTHER" id="PTHR30055:SF234">
    <property type="entry name" value="HTH-TYPE TRANSCRIPTIONAL REGULATOR BETI"/>
    <property type="match status" value="1"/>
</dbReference>
<dbReference type="Pfam" id="PF00440">
    <property type="entry name" value="TetR_N"/>
    <property type="match status" value="1"/>
</dbReference>
<keyword evidence="8" id="KW-1185">Reference proteome</keyword>
<dbReference type="SUPFAM" id="SSF46689">
    <property type="entry name" value="Homeodomain-like"/>
    <property type="match status" value="1"/>
</dbReference>
<dbReference type="InterPro" id="IPR001647">
    <property type="entry name" value="HTH_TetR"/>
</dbReference>
<dbReference type="Proteomes" id="UP001056455">
    <property type="component" value="Chromosome"/>
</dbReference>
<dbReference type="PRINTS" id="PR00455">
    <property type="entry name" value="HTHTETR"/>
</dbReference>
<evidence type="ECO:0000256" key="1">
    <source>
        <dbReference type="ARBA" id="ARBA00023015"/>
    </source>
</evidence>
<evidence type="ECO:0000313" key="8">
    <source>
        <dbReference type="Proteomes" id="UP001056455"/>
    </source>
</evidence>